<comment type="caution">
    <text evidence="1">The sequence shown here is derived from an EMBL/GenBank/DDBJ whole genome shotgun (WGS) entry which is preliminary data.</text>
</comment>
<organism evidence="1 2">
    <name type="scientific">Trichonephila inaurata madagascariensis</name>
    <dbReference type="NCBI Taxonomy" id="2747483"/>
    <lineage>
        <taxon>Eukaryota</taxon>
        <taxon>Metazoa</taxon>
        <taxon>Ecdysozoa</taxon>
        <taxon>Arthropoda</taxon>
        <taxon>Chelicerata</taxon>
        <taxon>Arachnida</taxon>
        <taxon>Araneae</taxon>
        <taxon>Araneomorphae</taxon>
        <taxon>Entelegynae</taxon>
        <taxon>Araneoidea</taxon>
        <taxon>Nephilidae</taxon>
        <taxon>Trichonephila</taxon>
        <taxon>Trichonephila inaurata</taxon>
    </lineage>
</organism>
<dbReference type="Proteomes" id="UP000886998">
    <property type="component" value="Unassembled WGS sequence"/>
</dbReference>
<keyword evidence="2" id="KW-1185">Reference proteome</keyword>
<evidence type="ECO:0000313" key="2">
    <source>
        <dbReference type="Proteomes" id="UP000886998"/>
    </source>
</evidence>
<dbReference type="OrthoDB" id="8051532at2759"/>
<proteinExistence type="predicted"/>
<sequence>MRTSTSKRLSSKPVFASSPTKREMILLAGVERDQNWGTFVQRSLTSLVVWRHIPGIFNFADVTSRGCSEEQLLQQRWWEGPVWLHESEEKWPKIEDNPDEGLVHSEMRKTIVITLAKTDNSDWYYKYFSSIRKIVRMLAWIFRFYFKSRKTTFDCSENLSVAELERAEIVLMLLIQKETFKGM</sequence>
<reference evidence="1" key="1">
    <citation type="submission" date="2020-08" db="EMBL/GenBank/DDBJ databases">
        <title>Multicomponent nature underlies the extraordinary mechanical properties of spider dragline silk.</title>
        <authorList>
            <person name="Kono N."/>
            <person name="Nakamura H."/>
            <person name="Mori M."/>
            <person name="Yoshida Y."/>
            <person name="Ohtoshi R."/>
            <person name="Malay A.D."/>
            <person name="Moran D.A.P."/>
            <person name="Tomita M."/>
            <person name="Numata K."/>
            <person name="Arakawa K."/>
        </authorList>
    </citation>
    <scope>NUCLEOTIDE SEQUENCE</scope>
</reference>
<dbReference type="AlphaFoldDB" id="A0A8X6MHF1"/>
<dbReference type="PANTHER" id="PTHR47331">
    <property type="entry name" value="PHD-TYPE DOMAIN-CONTAINING PROTEIN"/>
    <property type="match status" value="1"/>
</dbReference>
<name>A0A8X6MHF1_9ARAC</name>
<accession>A0A8X6MHF1</accession>
<evidence type="ECO:0000313" key="1">
    <source>
        <dbReference type="EMBL" id="GFS52517.1"/>
    </source>
</evidence>
<protein>
    <submittedName>
        <fullName evidence="1">Uncharacterized protein</fullName>
    </submittedName>
</protein>
<dbReference type="EMBL" id="BMAV01026683">
    <property type="protein sequence ID" value="GFS52517.1"/>
    <property type="molecule type" value="Genomic_DNA"/>
</dbReference>
<gene>
    <name evidence="1" type="primary">AVEN_241879_1</name>
    <name evidence="1" type="ORF">TNIN_350121</name>
</gene>